<dbReference type="AlphaFoldDB" id="A0AAI8ZQJ1"/>
<organism evidence="1 2">
    <name type="scientific">Yersinia frederiksenii</name>
    <dbReference type="NCBI Taxonomy" id="29484"/>
    <lineage>
        <taxon>Bacteria</taxon>
        <taxon>Pseudomonadati</taxon>
        <taxon>Pseudomonadota</taxon>
        <taxon>Gammaproteobacteria</taxon>
        <taxon>Enterobacterales</taxon>
        <taxon>Yersiniaceae</taxon>
        <taxon>Yersinia</taxon>
    </lineage>
</organism>
<sequence length="91" mass="10679">MAINHKDEFTGMRELTSFDTAHSAFGEFIIMRSSFTDTLTGFRQIEPESYPDQQVMIRLDAAKKLIRELQRRMDYIESGIEDINTKTRYHS</sequence>
<dbReference type="RefSeq" id="WP_253277949.1">
    <property type="nucleotide sequence ID" value="NZ_CABMMF010000009.1"/>
</dbReference>
<name>A0AAI8ZQJ1_YERFR</name>
<evidence type="ECO:0000313" key="2">
    <source>
        <dbReference type="Proteomes" id="UP000046784"/>
    </source>
</evidence>
<reference evidence="1 2" key="1">
    <citation type="submission" date="2015-03" db="EMBL/GenBank/DDBJ databases">
        <authorList>
            <consortium name="Pathogen Informatics"/>
            <person name="Murphy D."/>
        </authorList>
    </citation>
    <scope>NUCLEOTIDE SEQUENCE [LARGE SCALE GENOMIC DNA]</scope>
    <source>
        <strain evidence="1 2">3400/83</strain>
    </source>
</reference>
<gene>
    <name evidence="1" type="ORF">ERS008524_01789</name>
</gene>
<dbReference type="Proteomes" id="UP000046784">
    <property type="component" value="Unassembled WGS sequence"/>
</dbReference>
<proteinExistence type="predicted"/>
<dbReference type="EMBL" id="CGCB01000009">
    <property type="protein sequence ID" value="CFQ98197.1"/>
    <property type="molecule type" value="Genomic_DNA"/>
</dbReference>
<accession>A0AAI8ZQJ1</accession>
<comment type="caution">
    <text evidence="1">The sequence shown here is derived from an EMBL/GenBank/DDBJ whole genome shotgun (WGS) entry which is preliminary data.</text>
</comment>
<protein>
    <submittedName>
        <fullName evidence="1">Uncharacterized protein</fullName>
    </submittedName>
</protein>
<evidence type="ECO:0000313" key="1">
    <source>
        <dbReference type="EMBL" id="CFQ98197.1"/>
    </source>
</evidence>